<dbReference type="FunFam" id="3.30.110.20:FF:000003">
    <property type="entry name" value="DNA/RNA-binding protein Alba 1"/>
    <property type="match status" value="1"/>
</dbReference>
<accession>A0A6J1E011</accession>
<evidence type="ECO:0000256" key="3">
    <source>
        <dbReference type="ARBA" id="ARBA00023242"/>
    </source>
</evidence>
<feature type="region of interest" description="Disordered" evidence="4">
    <location>
        <begin position="136"/>
        <end position="175"/>
    </location>
</feature>
<evidence type="ECO:0000259" key="5">
    <source>
        <dbReference type="Pfam" id="PF01918"/>
    </source>
</evidence>
<proteinExistence type="inferred from homology"/>
<evidence type="ECO:0000256" key="1">
    <source>
        <dbReference type="ARBA" id="ARBA00004123"/>
    </source>
</evidence>
<feature type="compositionally biased region" description="Low complexity" evidence="4">
    <location>
        <begin position="136"/>
        <end position="149"/>
    </location>
</feature>
<dbReference type="Gene3D" id="3.30.110.20">
    <property type="entry name" value="Alba-like domain"/>
    <property type="match status" value="1"/>
</dbReference>
<organism evidence="6 7">
    <name type="scientific">Momordica charantia</name>
    <name type="common">Bitter gourd</name>
    <name type="synonym">Balsam pear</name>
    <dbReference type="NCBI Taxonomy" id="3673"/>
    <lineage>
        <taxon>Eukaryota</taxon>
        <taxon>Viridiplantae</taxon>
        <taxon>Streptophyta</taxon>
        <taxon>Embryophyta</taxon>
        <taxon>Tracheophyta</taxon>
        <taxon>Spermatophyta</taxon>
        <taxon>Magnoliopsida</taxon>
        <taxon>eudicotyledons</taxon>
        <taxon>Gunneridae</taxon>
        <taxon>Pentapetalae</taxon>
        <taxon>rosids</taxon>
        <taxon>fabids</taxon>
        <taxon>Cucurbitales</taxon>
        <taxon>Cucurbitaceae</taxon>
        <taxon>Momordiceae</taxon>
        <taxon>Momordica</taxon>
    </lineage>
</organism>
<evidence type="ECO:0000313" key="6">
    <source>
        <dbReference type="Proteomes" id="UP000504603"/>
    </source>
</evidence>
<dbReference type="Proteomes" id="UP000504603">
    <property type="component" value="Unplaced"/>
</dbReference>
<protein>
    <submittedName>
        <fullName evidence="7">Protein FAM98A-like</fullName>
    </submittedName>
</protein>
<dbReference type="Pfam" id="PF01918">
    <property type="entry name" value="Alba"/>
    <property type="match status" value="1"/>
</dbReference>
<comment type="subcellular location">
    <subcellularLocation>
        <location evidence="1">Nucleus</location>
    </subcellularLocation>
</comment>
<feature type="domain" description="DNA/RNA-binding protein Alba-like" evidence="5">
    <location>
        <begin position="19"/>
        <end position="83"/>
    </location>
</feature>
<keyword evidence="3" id="KW-0539">Nucleus</keyword>
<dbReference type="GO" id="GO:0003723">
    <property type="term" value="F:RNA binding"/>
    <property type="evidence" value="ECO:0007669"/>
    <property type="project" value="TreeGrafter"/>
</dbReference>
<comment type="similarity">
    <text evidence="2">Belongs to the histone-like Alba family.</text>
</comment>
<name>A0A6J1E011_MOMCH</name>
<dbReference type="KEGG" id="mcha:111026164"/>
<reference evidence="7" key="1">
    <citation type="submission" date="2025-08" db="UniProtKB">
        <authorList>
            <consortium name="RefSeq"/>
        </authorList>
    </citation>
    <scope>IDENTIFICATION</scope>
    <source>
        <strain evidence="7">OHB3-1</strain>
    </source>
</reference>
<dbReference type="InterPro" id="IPR036882">
    <property type="entry name" value="Alba-like_dom_sf"/>
</dbReference>
<dbReference type="GeneID" id="111026164"/>
<dbReference type="GO" id="GO:0005634">
    <property type="term" value="C:nucleus"/>
    <property type="evidence" value="ECO:0007669"/>
    <property type="project" value="UniProtKB-SubCell"/>
</dbReference>
<feature type="compositionally biased region" description="Gly residues" evidence="4">
    <location>
        <begin position="280"/>
        <end position="291"/>
    </location>
</feature>
<dbReference type="PANTHER" id="PTHR13516">
    <property type="entry name" value="RIBONUCLEASE P SUBUNIT P25"/>
    <property type="match status" value="1"/>
</dbReference>
<dbReference type="RefSeq" id="XP_022159880.1">
    <property type="nucleotide sequence ID" value="XM_022304188.1"/>
</dbReference>
<dbReference type="PANTHER" id="PTHR13516:SF3">
    <property type="entry name" value="ALBA DNA_RNA-BINDING PROTEIN"/>
    <property type="match status" value="1"/>
</dbReference>
<gene>
    <name evidence="7" type="primary">LOC111026164</name>
</gene>
<evidence type="ECO:0000256" key="2">
    <source>
        <dbReference type="ARBA" id="ARBA00008018"/>
    </source>
</evidence>
<dbReference type="SUPFAM" id="SSF82704">
    <property type="entry name" value="AlbA-like"/>
    <property type="match status" value="1"/>
</dbReference>
<evidence type="ECO:0000256" key="4">
    <source>
        <dbReference type="SAM" id="MobiDB-lite"/>
    </source>
</evidence>
<dbReference type="InterPro" id="IPR051958">
    <property type="entry name" value="Alba-like_NAB"/>
</dbReference>
<dbReference type="OrthoDB" id="424402at2759"/>
<feature type="region of interest" description="Disordered" evidence="4">
    <location>
        <begin position="262"/>
        <end position="291"/>
    </location>
</feature>
<dbReference type="AlphaFoldDB" id="A0A6J1E011"/>
<dbReference type="InterPro" id="IPR002775">
    <property type="entry name" value="DNA/RNA-bd_Alba-like"/>
</dbReference>
<keyword evidence="6" id="KW-1185">Reference proteome</keyword>
<sequence length="291" mass="32200">MDRYQKVEKPKPEYPINENEIRITSQGAIRNYITYASTLLQDKRVREIVFKAMGQAISKAVAIAEILKKRTPRLHQETSISSVSITDVWEPIEEGLVPVEMTRHVSMISITLSNRELNKNSPGYQAPHFVEQPKQQFNYQQQQQQQPRQARPYYNAVNEDPYGQSRGRGRGRGRGWGRGGYGNYQGGYGNYQGGYGHYQGGYGQYQGGSGNCQGGSGNYQQGGSGNNYQGGSGYYQDNGGYSNWGRGGGRGRGWTYRGTGYDRGRGGRGYGRGRGRMGGRTRGGGAGRTQA</sequence>
<evidence type="ECO:0000313" key="7">
    <source>
        <dbReference type="RefSeq" id="XP_022159880.1"/>
    </source>
</evidence>